<dbReference type="Gene3D" id="3.20.10.10">
    <property type="entry name" value="D-amino Acid Aminotransferase, subunit A, domain 2"/>
    <property type="match status" value="1"/>
</dbReference>
<comment type="caution">
    <text evidence="7">The sequence shown here is derived from an EMBL/GenBank/DDBJ whole genome shotgun (WGS) entry which is preliminary data.</text>
</comment>
<comment type="catalytic activity">
    <reaction evidence="6">
        <text>L-isoleucine + 2-oxoglutarate = (S)-3-methyl-2-oxopentanoate + L-glutamate</text>
        <dbReference type="Rhea" id="RHEA:24801"/>
        <dbReference type="ChEBI" id="CHEBI:16810"/>
        <dbReference type="ChEBI" id="CHEBI:29985"/>
        <dbReference type="ChEBI" id="CHEBI:35146"/>
        <dbReference type="ChEBI" id="CHEBI:58045"/>
        <dbReference type="EC" id="2.6.1.42"/>
    </reaction>
</comment>
<dbReference type="InterPro" id="IPR001544">
    <property type="entry name" value="Aminotrans_IV"/>
</dbReference>
<keyword evidence="6" id="KW-0032">Aminotransferase</keyword>
<accession>A0AAD3SVP6</accession>
<evidence type="ECO:0000256" key="1">
    <source>
        <dbReference type="ARBA" id="ARBA00001933"/>
    </source>
</evidence>
<evidence type="ECO:0000256" key="3">
    <source>
        <dbReference type="ARBA" id="ARBA00022898"/>
    </source>
</evidence>
<proteinExistence type="inferred from homology"/>
<evidence type="ECO:0000256" key="5">
    <source>
        <dbReference type="RuleBase" id="RU004516"/>
    </source>
</evidence>
<dbReference type="InterPro" id="IPR036038">
    <property type="entry name" value="Aminotransferase-like"/>
</dbReference>
<dbReference type="EC" id="2.6.1.42" evidence="6"/>
<evidence type="ECO:0000313" key="7">
    <source>
        <dbReference type="EMBL" id="GMH17995.1"/>
    </source>
</evidence>
<dbReference type="Proteomes" id="UP001279734">
    <property type="component" value="Unassembled WGS sequence"/>
</dbReference>
<evidence type="ECO:0000256" key="6">
    <source>
        <dbReference type="RuleBase" id="RU004517"/>
    </source>
</evidence>
<gene>
    <name evidence="7" type="ORF">Nepgr_019836</name>
</gene>
<comment type="catalytic activity">
    <reaction evidence="6">
        <text>L-valine + 2-oxoglutarate = 3-methyl-2-oxobutanoate + L-glutamate</text>
        <dbReference type="Rhea" id="RHEA:24813"/>
        <dbReference type="ChEBI" id="CHEBI:11851"/>
        <dbReference type="ChEBI" id="CHEBI:16810"/>
        <dbReference type="ChEBI" id="CHEBI:29985"/>
        <dbReference type="ChEBI" id="CHEBI:57762"/>
        <dbReference type="EC" id="2.6.1.42"/>
    </reaction>
</comment>
<dbReference type="PANTHER" id="PTHR42825">
    <property type="entry name" value="AMINO ACID AMINOTRANSFERASE"/>
    <property type="match status" value="1"/>
</dbReference>
<dbReference type="EMBL" id="BSYO01000018">
    <property type="protein sequence ID" value="GMH17995.1"/>
    <property type="molecule type" value="Genomic_DNA"/>
</dbReference>
<keyword evidence="6" id="KW-0100">Branched-chain amino acid biosynthesis</keyword>
<dbReference type="InterPro" id="IPR005786">
    <property type="entry name" value="B_amino_transII"/>
</dbReference>
<dbReference type="AlphaFoldDB" id="A0AAD3SVP6"/>
<dbReference type="GO" id="GO:0009082">
    <property type="term" value="P:branched-chain amino acid biosynthetic process"/>
    <property type="evidence" value="ECO:0007669"/>
    <property type="project" value="UniProtKB-KW"/>
</dbReference>
<sequence>MFYGIQEGSSLNLFVEDESDRASSGGTCAVKSIANYGPIRNTVPLPIALRPLTRAKSIGFSHVLYLDSVNRQFAEETSCCNIFIVKDSILSTPATNGAILPGVTRKSIIDIASDRGYKG</sequence>
<dbReference type="PROSITE" id="PS00770">
    <property type="entry name" value="AA_TRANSFER_CLASS_4"/>
    <property type="match status" value="1"/>
</dbReference>
<dbReference type="PANTHER" id="PTHR42825:SF29">
    <property type="entry name" value="BRANCHED-CHAIN-AMINO-ACID AMINOTRANSFERASE"/>
    <property type="match status" value="1"/>
</dbReference>
<dbReference type="SUPFAM" id="SSF56752">
    <property type="entry name" value="D-aminoacid aminotransferase-like PLP-dependent enzymes"/>
    <property type="match status" value="1"/>
</dbReference>
<dbReference type="Pfam" id="PF01063">
    <property type="entry name" value="Aminotran_4"/>
    <property type="match status" value="1"/>
</dbReference>
<keyword evidence="6" id="KW-0028">Amino-acid biosynthesis</keyword>
<reference evidence="7" key="1">
    <citation type="submission" date="2023-05" db="EMBL/GenBank/DDBJ databases">
        <title>Nepenthes gracilis genome sequencing.</title>
        <authorList>
            <person name="Fukushima K."/>
        </authorList>
    </citation>
    <scope>NUCLEOTIDE SEQUENCE</scope>
    <source>
        <strain evidence="7">SING2019-196</strain>
    </source>
</reference>
<dbReference type="GO" id="GO:0008652">
    <property type="term" value="P:amino acid biosynthetic process"/>
    <property type="evidence" value="ECO:0007669"/>
    <property type="project" value="UniProtKB-KW"/>
</dbReference>
<evidence type="ECO:0000256" key="4">
    <source>
        <dbReference type="RuleBase" id="RU004106"/>
    </source>
</evidence>
<organism evidence="7 8">
    <name type="scientific">Nepenthes gracilis</name>
    <name type="common">Slender pitcher plant</name>
    <dbReference type="NCBI Taxonomy" id="150966"/>
    <lineage>
        <taxon>Eukaryota</taxon>
        <taxon>Viridiplantae</taxon>
        <taxon>Streptophyta</taxon>
        <taxon>Embryophyta</taxon>
        <taxon>Tracheophyta</taxon>
        <taxon>Spermatophyta</taxon>
        <taxon>Magnoliopsida</taxon>
        <taxon>eudicotyledons</taxon>
        <taxon>Gunneridae</taxon>
        <taxon>Pentapetalae</taxon>
        <taxon>Caryophyllales</taxon>
        <taxon>Nepenthaceae</taxon>
        <taxon>Nepenthes</taxon>
    </lineage>
</organism>
<dbReference type="InterPro" id="IPR018300">
    <property type="entry name" value="Aminotrans_IV_CS"/>
</dbReference>
<dbReference type="InterPro" id="IPR043132">
    <property type="entry name" value="BCAT-like_C"/>
</dbReference>
<evidence type="ECO:0000256" key="2">
    <source>
        <dbReference type="ARBA" id="ARBA00009320"/>
    </source>
</evidence>
<keyword evidence="6" id="KW-0808">Transferase</keyword>
<protein>
    <recommendedName>
        <fullName evidence="6">Branched-chain-amino-acid aminotransferase</fullName>
        <ecNumber evidence="6">2.6.1.42</ecNumber>
    </recommendedName>
</protein>
<name>A0AAD3SVP6_NEPGR</name>
<dbReference type="GO" id="GO:0004084">
    <property type="term" value="F:branched-chain-amino-acid transaminase activity"/>
    <property type="evidence" value="ECO:0007669"/>
    <property type="project" value="UniProtKB-EC"/>
</dbReference>
<comment type="similarity">
    <text evidence="2 4">Belongs to the class-IV pyridoxal-phosphate-dependent aminotransferase family.</text>
</comment>
<keyword evidence="8" id="KW-1185">Reference proteome</keyword>
<keyword evidence="3 5" id="KW-0663">Pyridoxal phosphate</keyword>
<comment type="catalytic activity">
    <reaction evidence="6">
        <text>L-leucine + 2-oxoglutarate = 4-methyl-2-oxopentanoate + L-glutamate</text>
        <dbReference type="Rhea" id="RHEA:18321"/>
        <dbReference type="ChEBI" id="CHEBI:16810"/>
        <dbReference type="ChEBI" id="CHEBI:17865"/>
        <dbReference type="ChEBI" id="CHEBI:29985"/>
        <dbReference type="ChEBI" id="CHEBI:57427"/>
        <dbReference type="EC" id="2.6.1.42"/>
    </reaction>
</comment>
<comment type="cofactor">
    <cofactor evidence="1 5">
        <name>pyridoxal 5'-phosphate</name>
        <dbReference type="ChEBI" id="CHEBI:597326"/>
    </cofactor>
</comment>
<evidence type="ECO:0000313" key="8">
    <source>
        <dbReference type="Proteomes" id="UP001279734"/>
    </source>
</evidence>